<dbReference type="AlphaFoldDB" id="A0A380N7Y6"/>
<proteinExistence type="predicted"/>
<feature type="region of interest" description="Disordered" evidence="1">
    <location>
        <begin position="34"/>
        <end position="146"/>
    </location>
</feature>
<feature type="compositionally biased region" description="Low complexity" evidence="1">
    <location>
        <begin position="112"/>
        <end position="123"/>
    </location>
</feature>
<organism evidence="3 4">
    <name type="scientific">Streptomyces griseus</name>
    <dbReference type="NCBI Taxonomy" id="1911"/>
    <lineage>
        <taxon>Bacteria</taxon>
        <taxon>Bacillati</taxon>
        <taxon>Actinomycetota</taxon>
        <taxon>Actinomycetes</taxon>
        <taxon>Kitasatosporales</taxon>
        <taxon>Streptomycetaceae</taxon>
        <taxon>Streptomyces</taxon>
    </lineage>
</organism>
<dbReference type="RefSeq" id="WP_115068269.1">
    <property type="nucleotide sequence ID" value="NZ_UHID01000005.1"/>
</dbReference>
<gene>
    <name evidence="3" type="ORF">NCTC7807_01688</name>
</gene>
<protein>
    <recommendedName>
        <fullName evidence="5">Secreted protein</fullName>
    </recommendedName>
</protein>
<accession>A0A380N7Y6</accession>
<evidence type="ECO:0008006" key="5">
    <source>
        <dbReference type="Google" id="ProtNLM"/>
    </source>
</evidence>
<keyword evidence="2" id="KW-0732">Signal</keyword>
<dbReference type="EMBL" id="UHID01000005">
    <property type="protein sequence ID" value="SUP34134.1"/>
    <property type="molecule type" value="Genomic_DNA"/>
</dbReference>
<dbReference type="Proteomes" id="UP000254150">
    <property type="component" value="Unassembled WGS sequence"/>
</dbReference>
<feature type="signal peptide" evidence="2">
    <location>
        <begin position="1"/>
        <end position="24"/>
    </location>
</feature>
<evidence type="ECO:0000313" key="4">
    <source>
        <dbReference type="Proteomes" id="UP000254150"/>
    </source>
</evidence>
<feature type="chain" id="PRO_5038926358" description="Secreted protein" evidence="2">
    <location>
        <begin position="25"/>
        <end position="146"/>
    </location>
</feature>
<evidence type="ECO:0000256" key="2">
    <source>
        <dbReference type="SAM" id="SignalP"/>
    </source>
</evidence>
<sequence>MRRARTTERSTSSFLLLLAALLFAQLCVQGHTGLQGGSGEPAARGPVTGVPVSASAGSPASAPQDASAPAAGEPDTDSTEVSHGKGGTCPERQAPEQPTSSHLAAPAAAELPSVGVAPASSAARWPAHREDSSGKAPPAHVCVLRI</sequence>
<evidence type="ECO:0000313" key="3">
    <source>
        <dbReference type="EMBL" id="SUP34134.1"/>
    </source>
</evidence>
<name>A0A380N7Y6_STRGR</name>
<feature type="compositionally biased region" description="Low complexity" evidence="1">
    <location>
        <begin position="51"/>
        <end position="71"/>
    </location>
</feature>
<reference evidence="3 4" key="1">
    <citation type="submission" date="2018-06" db="EMBL/GenBank/DDBJ databases">
        <authorList>
            <consortium name="Pathogen Informatics"/>
            <person name="Doyle S."/>
        </authorList>
    </citation>
    <scope>NUCLEOTIDE SEQUENCE [LARGE SCALE GENOMIC DNA]</scope>
    <source>
        <strain evidence="3 4">NCTC7807</strain>
    </source>
</reference>
<evidence type="ECO:0000256" key="1">
    <source>
        <dbReference type="SAM" id="MobiDB-lite"/>
    </source>
</evidence>